<feature type="DNA-binding region" description="H-T-H motif" evidence="4">
    <location>
        <begin position="29"/>
        <end position="48"/>
    </location>
</feature>
<dbReference type="Proteomes" id="UP001597294">
    <property type="component" value="Unassembled WGS sequence"/>
</dbReference>
<keyword evidence="7" id="KW-1185">Reference proteome</keyword>
<keyword evidence="1" id="KW-0805">Transcription regulation</keyword>
<dbReference type="InterPro" id="IPR023772">
    <property type="entry name" value="DNA-bd_HTH_TetR-type_CS"/>
</dbReference>
<keyword evidence="2 4" id="KW-0238">DNA-binding</keyword>
<evidence type="ECO:0000313" key="7">
    <source>
        <dbReference type="Proteomes" id="UP001597294"/>
    </source>
</evidence>
<organism evidence="6 7">
    <name type="scientific">Kiloniella antarctica</name>
    <dbReference type="NCBI Taxonomy" id="1550907"/>
    <lineage>
        <taxon>Bacteria</taxon>
        <taxon>Pseudomonadati</taxon>
        <taxon>Pseudomonadota</taxon>
        <taxon>Alphaproteobacteria</taxon>
        <taxon>Rhodospirillales</taxon>
        <taxon>Kiloniellaceae</taxon>
        <taxon>Kiloniella</taxon>
    </lineage>
</organism>
<name>A0ABW5BNY3_9PROT</name>
<dbReference type="Gene3D" id="1.10.357.10">
    <property type="entry name" value="Tetracycline Repressor, domain 2"/>
    <property type="match status" value="1"/>
</dbReference>
<evidence type="ECO:0000256" key="3">
    <source>
        <dbReference type="ARBA" id="ARBA00023163"/>
    </source>
</evidence>
<proteinExistence type="predicted"/>
<evidence type="ECO:0000256" key="4">
    <source>
        <dbReference type="PROSITE-ProRule" id="PRU00335"/>
    </source>
</evidence>
<dbReference type="Gene3D" id="1.10.10.60">
    <property type="entry name" value="Homeodomain-like"/>
    <property type="match status" value="1"/>
</dbReference>
<keyword evidence="3" id="KW-0804">Transcription</keyword>
<evidence type="ECO:0000256" key="1">
    <source>
        <dbReference type="ARBA" id="ARBA00023015"/>
    </source>
</evidence>
<accession>A0ABW5BNY3</accession>
<evidence type="ECO:0000259" key="5">
    <source>
        <dbReference type="PROSITE" id="PS50977"/>
    </source>
</evidence>
<dbReference type="PROSITE" id="PS50977">
    <property type="entry name" value="HTH_TETR_2"/>
    <property type="match status" value="1"/>
</dbReference>
<dbReference type="SUPFAM" id="SSF46689">
    <property type="entry name" value="Homeodomain-like"/>
    <property type="match status" value="1"/>
</dbReference>
<evidence type="ECO:0000313" key="6">
    <source>
        <dbReference type="EMBL" id="MFD2206465.1"/>
    </source>
</evidence>
<protein>
    <submittedName>
        <fullName evidence="6">TetR/AcrR family transcriptional regulator</fullName>
    </submittedName>
</protein>
<dbReference type="InterPro" id="IPR009057">
    <property type="entry name" value="Homeodomain-like_sf"/>
</dbReference>
<dbReference type="SUPFAM" id="SSF48498">
    <property type="entry name" value="Tetracyclin repressor-like, C-terminal domain"/>
    <property type="match status" value="1"/>
</dbReference>
<dbReference type="RefSeq" id="WP_380252065.1">
    <property type="nucleotide sequence ID" value="NZ_JBHUII010000004.1"/>
</dbReference>
<dbReference type="InterPro" id="IPR001647">
    <property type="entry name" value="HTH_TetR"/>
</dbReference>
<gene>
    <name evidence="6" type="ORF">ACFSKO_12605</name>
</gene>
<dbReference type="InterPro" id="IPR036271">
    <property type="entry name" value="Tet_transcr_reg_TetR-rel_C_sf"/>
</dbReference>
<feature type="domain" description="HTH tetR-type" evidence="5">
    <location>
        <begin position="6"/>
        <end position="66"/>
    </location>
</feature>
<dbReference type="PROSITE" id="PS01081">
    <property type="entry name" value="HTH_TETR_1"/>
    <property type="match status" value="1"/>
</dbReference>
<dbReference type="PANTHER" id="PTHR47506:SF1">
    <property type="entry name" value="HTH-TYPE TRANSCRIPTIONAL REGULATOR YJDC"/>
    <property type="match status" value="1"/>
</dbReference>
<dbReference type="PANTHER" id="PTHR47506">
    <property type="entry name" value="TRANSCRIPTIONAL REGULATORY PROTEIN"/>
    <property type="match status" value="1"/>
</dbReference>
<dbReference type="EMBL" id="JBHUII010000004">
    <property type="protein sequence ID" value="MFD2206465.1"/>
    <property type="molecule type" value="Genomic_DNA"/>
</dbReference>
<sequence>MARPREFDLDRTLEKAMNVFWNKGYEGASLNDLLEEMQIARGSLYKAFGDKRRLFIETLKYYDKTCITAAVHLLKDETIPEGGQRIARLMESIALAVEIEGDRRGCFLCNSVVDQAPHDTEIEGECQRMMRRMESGFFVALRASDQFHDLNEKDLMENARNLNVTYNGLRVMAKAGYRAEDILTAIHTALRETKIT</sequence>
<dbReference type="Pfam" id="PF00440">
    <property type="entry name" value="TetR_N"/>
    <property type="match status" value="1"/>
</dbReference>
<comment type="caution">
    <text evidence="6">The sequence shown here is derived from an EMBL/GenBank/DDBJ whole genome shotgun (WGS) entry which is preliminary data.</text>
</comment>
<evidence type="ECO:0000256" key="2">
    <source>
        <dbReference type="ARBA" id="ARBA00023125"/>
    </source>
</evidence>
<reference evidence="7" key="1">
    <citation type="journal article" date="2019" name="Int. J. Syst. Evol. Microbiol.">
        <title>The Global Catalogue of Microorganisms (GCM) 10K type strain sequencing project: providing services to taxonomists for standard genome sequencing and annotation.</title>
        <authorList>
            <consortium name="The Broad Institute Genomics Platform"/>
            <consortium name="The Broad Institute Genome Sequencing Center for Infectious Disease"/>
            <person name="Wu L."/>
            <person name="Ma J."/>
        </authorList>
    </citation>
    <scope>NUCLEOTIDE SEQUENCE [LARGE SCALE GENOMIC DNA]</scope>
    <source>
        <strain evidence="7">CGMCC 4.7192</strain>
    </source>
</reference>